<keyword evidence="1" id="KW-0805">Transcription regulation</keyword>
<feature type="domain" description="RNA polymerase sigma-70 region 2" evidence="5">
    <location>
        <begin position="14"/>
        <end position="79"/>
    </location>
</feature>
<evidence type="ECO:0000256" key="4">
    <source>
        <dbReference type="ARBA" id="ARBA00023163"/>
    </source>
</evidence>
<dbReference type="Gene3D" id="1.10.1740.10">
    <property type="match status" value="1"/>
</dbReference>
<gene>
    <name evidence="6" type="ORF">RGD00_19935</name>
</gene>
<dbReference type="InterPro" id="IPR014284">
    <property type="entry name" value="RNA_pol_sigma-70_dom"/>
</dbReference>
<dbReference type="InterPro" id="IPR013325">
    <property type="entry name" value="RNA_pol_sigma_r2"/>
</dbReference>
<keyword evidence="2" id="KW-0731">Sigma factor</keyword>
<organism evidence="6 7">
    <name type="scientific">Ruixingdingia sedimenti</name>
    <dbReference type="NCBI Taxonomy" id="3073604"/>
    <lineage>
        <taxon>Bacteria</taxon>
        <taxon>Pseudomonadati</taxon>
        <taxon>Pseudomonadota</taxon>
        <taxon>Alphaproteobacteria</taxon>
        <taxon>Rhodobacterales</taxon>
        <taxon>Paracoccaceae</taxon>
        <taxon>Ruixingdingia</taxon>
    </lineage>
</organism>
<dbReference type="NCBIfam" id="TIGR02937">
    <property type="entry name" value="sigma70-ECF"/>
    <property type="match status" value="1"/>
</dbReference>
<proteinExistence type="predicted"/>
<dbReference type="InterPro" id="IPR007627">
    <property type="entry name" value="RNA_pol_sigma70_r2"/>
</dbReference>
<comment type="caution">
    <text evidence="6">The sequence shown here is derived from an EMBL/GenBank/DDBJ whole genome shotgun (WGS) entry which is preliminary data.</text>
</comment>
<accession>A0ABU1FET5</accession>
<dbReference type="PANTHER" id="PTHR30385:SF4">
    <property type="entry name" value="RNA POLYMERASE SIGMA-E FACTOR"/>
    <property type="match status" value="1"/>
</dbReference>
<protein>
    <submittedName>
        <fullName evidence="6">Sigma-70 family RNA polymerase sigma factor</fullName>
    </submittedName>
</protein>
<evidence type="ECO:0000256" key="2">
    <source>
        <dbReference type="ARBA" id="ARBA00023082"/>
    </source>
</evidence>
<dbReference type="RefSeq" id="WP_310459030.1">
    <property type="nucleotide sequence ID" value="NZ_JAVKPH010000037.1"/>
</dbReference>
<dbReference type="PANTHER" id="PTHR30385">
    <property type="entry name" value="SIGMA FACTOR F FLAGELLAR"/>
    <property type="match status" value="1"/>
</dbReference>
<keyword evidence="4" id="KW-0804">Transcription</keyword>
<dbReference type="EMBL" id="JAVKPH010000037">
    <property type="protein sequence ID" value="MDR5654887.1"/>
    <property type="molecule type" value="Genomic_DNA"/>
</dbReference>
<keyword evidence="7" id="KW-1185">Reference proteome</keyword>
<evidence type="ECO:0000313" key="6">
    <source>
        <dbReference type="EMBL" id="MDR5654887.1"/>
    </source>
</evidence>
<dbReference type="SUPFAM" id="SSF88946">
    <property type="entry name" value="Sigma2 domain of RNA polymerase sigma factors"/>
    <property type="match status" value="1"/>
</dbReference>
<evidence type="ECO:0000313" key="7">
    <source>
        <dbReference type="Proteomes" id="UP001247754"/>
    </source>
</evidence>
<dbReference type="Pfam" id="PF04542">
    <property type="entry name" value="Sigma70_r2"/>
    <property type="match status" value="1"/>
</dbReference>
<reference evidence="6 7" key="1">
    <citation type="submission" date="2023-09" db="EMBL/GenBank/DDBJ databases">
        <title>Xinfangfangia sedmenti sp. nov., isolated the sedment.</title>
        <authorList>
            <person name="Xu L."/>
        </authorList>
    </citation>
    <scope>NUCLEOTIDE SEQUENCE [LARGE SCALE GENOMIC DNA]</scope>
    <source>
        <strain evidence="6 7">LG-4</strain>
    </source>
</reference>
<evidence type="ECO:0000256" key="1">
    <source>
        <dbReference type="ARBA" id="ARBA00023015"/>
    </source>
</evidence>
<evidence type="ECO:0000259" key="5">
    <source>
        <dbReference type="Pfam" id="PF04542"/>
    </source>
</evidence>
<sequence>MTISKREQDRLLSENFRQIERFATMFWRANKNLELEECIGEALLEVTRCVGRFDPNRGVKFTSWAWVVIKRRLSNYRRDLGVRDGLGDADTDAVEAYLHDTETVEDLIDRSRLQEHLDERAPVLSRFLMGHTFTDLAAAEAVDKSTVSRRAAKETDALREILGQGATVVAGK</sequence>
<name>A0ABU1FET5_9RHOB</name>
<dbReference type="Proteomes" id="UP001247754">
    <property type="component" value="Unassembled WGS sequence"/>
</dbReference>
<evidence type="ECO:0000256" key="3">
    <source>
        <dbReference type="ARBA" id="ARBA00023125"/>
    </source>
</evidence>
<keyword evidence="3" id="KW-0238">DNA-binding</keyword>